<accession>A0A084VLC9</accession>
<organism evidence="2">
    <name type="scientific">Anopheles sinensis</name>
    <name type="common">Mosquito</name>
    <dbReference type="NCBI Taxonomy" id="74873"/>
    <lineage>
        <taxon>Eukaryota</taxon>
        <taxon>Metazoa</taxon>
        <taxon>Ecdysozoa</taxon>
        <taxon>Arthropoda</taxon>
        <taxon>Hexapoda</taxon>
        <taxon>Insecta</taxon>
        <taxon>Pterygota</taxon>
        <taxon>Neoptera</taxon>
        <taxon>Endopterygota</taxon>
        <taxon>Diptera</taxon>
        <taxon>Nematocera</taxon>
        <taxon>Culicoidea</taxon>
        <taxon>Culicidae</taxon>
        <taxon>Anophelinae</taxon>
        <taxon>Anopheles</taxon>
    </lineage>
</organism>
<dbReference type="AlphaFoldDB" id="A0A084VLC9"/>
<feature type="compositionally biased region" description="Acidic residues" evidence="1">
    <location>
        <begin position="28"/>
        <end position="37"/>
    </location>
</feature>
<dbReference type="EMBL" id="KE524973">
    <property type="protein sequence ID" value="KFB38773.1"/>
    <property type="molecule type" value="Genomic_DNA"/>
</dbReference>
<name>A0A084VLC9_ANOSI</name>
<sequence>MTSENCRHPRSVESTNQSNPEPDRATGNDDDNNDGDDALTHFNLNLSGHAFSPRYGVAINHFKPNSPPWLTSRYRASETEPVRAGPSGCRPVRDASKD</sequence>
<evidence type="ECO:0000313" key="4">
    <source>
        <dbReference type="Proteomes" id="UP000030765"/>
    </source>
</evidence>
<reference evidence="3" key="2">
    <citation type="submission" date="2020-05" db="UniProtKB">
        <authorList>
            <consortium name="EnsemblMetazoa"/>
        </authorList>
    </citation>
    <scope>IDENTIFICATION</scope>
</reference>
<dbReference type="EnsemblMetazoa" id="ASIC006182-RA">
    <property type="protein sequence ID" value="ASIC006182-PA"/>
    <property type="gene ID" value="ASIC006182"/>
</dbReference>
<feature type="region of interest" description="Disordered" evidence="1">
    <location>
        <begin position="64"/>
        <end position="98"/>
    </location>
</feature>
<keyword evidence="4" id="KW-1185">Reference proteome</keyword>
<evidence type="ECO:0000313" key="2">
    <source>
        <dbReference type="EMBL" id="KFB38773.1"/>
    </source>
</evidence>
<dbReference type="Proteomes" id="UP000030765">
    <property type="component" value="Unassembled WGS sequence"/>
</dbReference>
<proteinExistence type="predicted"/>
<evidence type="ECO:0000313" key="3">
    <source>
        <dbReference type="EnsemblMetazoa" id="ASIC006182-PA"/>
    </source>
</evidence>
<dbReference type="VEuPathDB" id="VectorBase:ASIC006182"/>
<feature type="region of interest" description="Disordered" evidence="1">
    <location>
        <begin position="1"/>
        <end position="41"/>
    </location>
</feature>
<reference evidence="2 4" key="1">
    <citation type="journal article" date="2014" name="BMC Genomics">
        <title>Genome sequence of Anopheles sinensis provides insight into genetics basis of mosquito competence for malaria parasites.</title>
        <authorList>
            <person name="Zhou D."/>
            <person name="Zhang D."/>
            <person name="Ding G."/>
            <person name="Shi L."/>
            <person name="Hou Q."/>
            <person name="Ye Y."/>
            <person name="Xu Y."/>
            <person name="Zhou H."/>
            <person name="Xiong C."/>
            <person name="Li S."/>
            <person name="Yu J."/>
            <person name="Hong S."/>
            <person name="Yu X."/>
            <person name="Zou P."/>
            <person name="Chen C."/>
            <person name="Chang X."/>
            <person name="Wang W."/>
            <person name="Lv Y."/>
            <person name="Sun Y."/>
            <person name="Ma L."/>
            <person name="Shen B."/>
            <person name="Zhu C."/>
        </authorList>
    </citation>
    <scope>NUCLEOTIDE SEQUENCE [LARGE SCALE GENOMIC DNA]</scope>
</reference>
<dbReference type="EMBL" id="ATLV01014451">
    <property type="status" value="NOT_ANNOTATED_CDS"/>
    <property type="molecule type" value="Genomic_DNA"/>
</dbReference>
<protein>
    <submittedName>
        <fullName evidence="2 3">Membrane associated RING finger, putative</fullName>
    </submittedName>
</protein>
<gene>
    <name evidence="2" type="ORF">ZHAS_00006182</name>
</gene>
<evidence type="ECO:0000256" key="1">
    <source>
        <dbReference type="SAM" id="MobiDB-lite"/>
    </source>
</evidence>
<feature type="compositionally biased region" description="Basic and acidic residues" evidence="1">
    <location>
        <begin position="1"/>
        <end position="11"/>
    </location>
</feature>